<proteinExistence type="predicted"/>
<dbReference type="EMBL" id="CP026538">
    <property type="protein sequence ID" value="QAZ65821.1"/>
    <property type="molecule type" value="Genomic_DNA"/>
</dbReference>
<evidence type="ECO:0000256" key="1">
    <source>
        <dbReference type="PIRSR" id="PIRSR640198-3"/>
    </source>
</evidence>
<dbReference type="PROSITE" id="PS51459">
    <property type="entry name" value="FIDO"/>
    <property type="match status" value="1"/>
</dbReference>
<evidence type="ECO:0000313" key="3">
    <source>
        <dbReference type="EMBL" id="QAZ65821.1"/>
    </source>
</evidence>
<protein>
    <submittedName>
        <fullName evidence="3">Cell filamentation protein Fic</fullName>
    </submittedName>
</protein>
<accession>A0A4P6HF91</accession>
<dbReference type="AlphaFoldDB" id="A0A4P6HF91"/>
<keyword evidence="4" id="KW-1185">Reference proteome</keyword>
<feature type="site" description="Important for autoinhibition of adenylyltransferase activity" evidence="1">
    <location>
        <position position="30"/>
    </location>
</feature>
<organism evidence="3 4">
    <name type="scientific">Solidesulfovibrio carbinolicus</name>
    <dbReference type="NCBI Taxonomy" id="296842"/>
    <lineage>
        <taxon>Bacteria</taxon>
        <taxon>Pseudomonadati</taxon>
        <taxon>Thermodesulfobacteriota</taxon>
        <taxon>Desulfovibrionia</taxon>
        <taxon>Desulfovibrionales</taxon>
        <taxon>Desulfovibrionaceae</taxon>
        <taxon>Solidesulfovibrio</taxon>
    </lineage>
</organism>
<dbReference type="OrthoDB" id="9807853at2"/>
<dbReference type="PANTHER" id="PTHR13504">
    <property type="entry name" value="FIDO DOMAIN-CONTAINING PROTEIN DDB_G0283145"/>
    <property type="match status" value="1"/>
</dbReference>
<evidence type="ECO:0000313" key="4">
    <source>
        <dbReference type="Proteomes" id="UP000293296"/>
    </source>
</evidence>
<dbReference type="KEGG" id="dcb:C3Y92_00625"/>
<name>A0A4P6HF91_9BACT</name>
<gene>
    <name evidence="3" type="ORF">C3Y92_00625</name>
</gene>
<dbReference type="PANTHER" id="PTHR13504:SF38">
    <property type="entry name" value="FIDO DOMAIN-CONTAINING PROTEIN"/>
    <property type="match status" value="1"/>
</dbReference>
<dbReference type="Proteomes" id="UP000293296">
    <property type="component" value="Chromosome"/>
</dbReference>
<dbReference type="InterPro" id="IPR003812">
    <property type="entry name" value="Fido"/>
</dbReference>
<dbReference type="SUPFAM" id="SSF140931">
    <property type="entry name" value="Fic-like"/>
    <property type="match status" value="1"/>
</dbReference>
<dbReference type="InterPro" id="IPR036597">
    <property type="entry name" value="Fido-like_dom_sf"/>
</dbReference>
<dbReference type="Gene3D" id="1.10.3290.10">
    <property type="entry name" value="Fido-like domain"/>
    <property type="match status" value="1"/>
</dbReference>
<evidence type="ECO:0000259" key="2">
    <source>
        <dbReference type="PROSITE" id="PS51459"/>
    </source>
</evidence>
<dbReference type="Pfam" id="PF02661">
    <property type="entry name" value="Fic"/>
    <property type="match status" value="1"/>
</dbReference>
<dbReference type="InterPro" id="IPR040198">
    <property type="entry name" value="Fido_containing"/>
</dbReference>
<dbReference type="RefSeq" id="WP_129348513.1">
    <property type="nucleotide sequence ID" value="NZ_CP026538.1"/>
</dbReference>
<sequence length="224" mass="25503">MPTDRTKIEKALFIAKKNLAGLVYDFQTLEGMPFTLPEVQTYLQGITVGGHKIEDEDKLKQQALAWKQLIVLVETNSFVFSKATACALQAIVAKDEALEIGRFRQGQVWIKGADYLPPDHETLDARFQALCERISALEDPFEQGGVAALDMARNQYFYDGNKRTGFLMMNGLFLTNGLLPFSVPSKHVLDYNIMVLEYYATGNERPMRRFFEEQYAAQYPGFHR</sequence>
<reference evidence="3 4" key="1">
    <citation type="submission" date="2018-02" db="EMBL/GenBank/DDBJ databases">
        <title>Genome sequence of Desulfovibrio carbinolicus DSM 3852.</title>
        <authorList>
            <person name="Wilbanks E."/>
            <person name="Skennerton C.T."/>
            <person name="Orphan V.J."/>
        </authorList>
    </citation>
    <scope>NUCLEOTIDE SEQUENCE [LARGE SCALE GENOMIC DNA]</scope>
    <source>
        <strain evidence="3 4">DSM 3852</strain>
    </source>
</reference>
<feature type="domain" description="Fido" evidence="2">
    <location>
        <begin position="80"/>
        <end position="213"/>
    </location>
</feature>